<name>A0A316TCM6_9ACTN</name>
<protein>
    <submittedName>
        <fullName evidence="2">Uncharacterized protein</fullName>
    </submittedName>
</protein>
<accession>A0A316TCM6</accession>
<sequence length="77" mass="8359">MSKDEVSTGSTTNGSTTTRSTTNGSSDWEKRKRRAEVFGDALPEVTRDERDPGEKADDGESAGERWLKAQVPPHHGG</sequence>
<evidence type="ECO:0000256" key="1">
    <source>
        <dbReference type="SAM" id="MobiDB-lite"/>
    </source>
</evidence>
<gene>
    <name evidence="2" type="ORF">DJ010_16225</name>
</gene>
<dbReference type="Proteomes" id="UP000245507">
    <property type="component" value="Unassembled WGS sequence"/>
</dbReference>
<keyword evidence="3" id="KW-1185">Reference proteome</keyword>
<organism evidence="2 3">
    <name type="scientific">Nocardioides silvaticus</name>
    <dbReference type="NCBI Taxonomy" id="2201891"/>
    <lineage>
        <taxon>Bacteria</taxon>
        <taxon>Bacillati</taxon>
        <taxon>Actinomycetota</taxon>
        <taxon>Actinomycetes</taxon>
        <taxon>Propionibacteriales</taxon>
        <taxon>Nocardioidaceae</taxon>
        <taxon>Nocardioides</taxon>
    </lineage>
</organism>
<evidence type="ECO:0000313" key="3">
    <source>
        <dbReference type="Proteomes" id="UP000245507"/>
    </source>
</evidence>
<feature type="region of interest" description="Disordered" evidence="1">
    <location>
        <begin position="1"/>
        <end position="77"/>
    </location>
</feature>
<reference evidence="2 3" key="1">
    <citation type="submission" date="2018-05" db="EMBL/GenBank/DDBJ databases">
        <title>Nocardioides silvaticus genome.</title>
        <authorList>
            <person name="Li C."/>
            <person name="Wang G."/>
        </authorList>
    </citation>
    <scope>NUCLEOTIDE SEQUENCE [LARGE SCALE GENOMIC DNA]</scope>
    <source>
        <strain evidence="2 3">CCTCC AB 2018079</strain>
    </source>
</reference>
<proteinExistence type="predicted"/>
<dbReference type="OrthoDB" id="3700244at2"/>
<dbReference type="AlphaFoldDB" id="A0A316TCM6"/>
<comment type="caution">
    <text evidence="2">The sequence shown here is derived from an EMBL/GenBank/DDBJ whole genome shotgun (WGS) entry which is preliminary data.</text>
</comment>
<feature type="compositionally biased region" description="Low complexity" evidence="1">
    <location>
        <begin position="7"/>
        <end position="26"/>
    </location>
</feature>
<dbReference type="RefSeq" id="WP_109695609.1">
    <property type="nucleotide sequence ID" value="NZ_QGDD01000007.1"/>
</dbReference>
<feature type="compositionally biased region" description="Basic and acidic residues" evidence="1">
    <location>
        <begin position="45"/>
        <end position="67"/>
    </location>
</feature>
<evidence type="ECO:0000313" key="2">
    <source>
        <dbReference type="EMBL" id="PWN02067.1"/>
    </source>
</evidence>
<dbReference type="EMBL" id="QGDD01000007">
    <property type="protein sequence ID" value="PWN02067.1"/>
    <property type="molecule type" value="Genomic_DNA"/>
</dbReference>